<dbReference type="GO" id="GO:0031519">
    <property type="term" value="C:PcG protein complex"/>
    <property type="evidence" value="ECO:0007669"/>
    <property type="project" value="TreeGrafter"/>
</dbReference>
<dbReference type="STRING" id="4846.A0A367JAB4"/>
<reference evidence="7 8" key="1">
    <citation type="journal article" date="2018" name="G3 (Bethesda)">
        <title>Phylogenetic and Phylogenomic Definition of Rhizopus Species.</title>
        <authorList>
            <person name="Gryganskyi A.P."/>
            <person name="Golan J."/>
            <person name="Dolatabadi S."/>
            <person name="Mondo S."/>
            <person name="Robb S."/>
            <person name="Idnurm A."/>
            <person name="Muszewska A."/>
            <person name="Steczkiewicz K."/>
            <person name="Masonjones S."/>
            <person name="Liao H.L."/>
            <person name="Gajdeczka M.T."/>
            <person name="Anike F."/>
            <person name="Vuek A."/>
            <person name="Anishchenko I.M."/>
            <person name="Voigt K."/>
            <person name="de Hoog G.S."/>
            <person name="Smith M.E."/>
            <person name="Heitman J."/>
            <person name="Vilgalys R."/>
            <person name="Stajich J.E."/>
        </authorList>
    </citation>
    <scope>NUCLEOTIDE SEQUENCE [LARGE SCALE GENOMIC DNA]</scope>
    <source>
        <strain evidence="7 8">LSU 92-RS-03</strain>
    </source>
</reference>
<evidence type="ECO:0000256" key="3">
    <source>
        <dbReference type="ARBA" id="ARBA00022771"/>
    </source>
</evidence>
<dbReference type="SMART" id="SM00355">
    <property type="entry name" value="ZnF_C2H2"/>
    <property type="match status" value="4"/>
</dbReference>
<dbReference type="InterPro" id="IPR013087">
    <property type="entry name" value="Znf_C2H2_type"/>
</dbReference>
<dbReference type="OrthoDB" id="654211at2759"/>
<name>A0A367JAB4_RHIST</name>
<dbReference type="GO" id="GO:0000978">
    <property type="term" value="F:RNA polymerase II cis-regulatory region sequence-specific DNA binding"/>
    <property type="evidence" value="ECO:0007669"/>
    <property type="project" value="TreeGrafter"/>
</dbReference>
<keyword evidence="1" id="KW-0479">Metal-binding</keyword>
<accession>A0A367JAB4</accession>
<proteinExistence type="predicted"/>
<feature type="domain" description="C2H2-type" evidence="6">
    <location>
        <begin position="107"/>
        <end position="135"/>
    </location>
</feature>
<evidence type="ECO:0000256" key="1">
    <source>
        <dbReference type="ARBA" id="ARBA00022723"/>
    </source>
</evidence>
<evidence type="ECO:0000313" key="7">
    <source>
        <dbReference type="EMBL" id="RCH86892.1"/>
    </source>
</evidence>
<evidence type="ECO:0000256" key="5">
    <source>
        <dbReference type="PROSITE-ProRule" id="PRU00042"/>
    </source>
</evidence>
<dbReference type="Proteomes" id="UP000253551">
    <property type="component" value="Unassembled WGS sequence"/>
</dbReference>
<organism evidence="7 8">
    <name type="scientific">Rhizopus stolonifer</name>
    <name type="common">Rhizopus nigricans</name>
    <dbReference type="NCBI Taxonomy" id="4846"/>
    <lineage>
        <taxon>Eukaryota</taxon>
        <taxon>Fungi</taxon>
        <taxon>Fungi incertae sedis</taxon>
        <taxon>Mucoromycota</taxon>
        <taxon>Mucoromycotina</taxon>
        <taxon>Mucoromycetes</taxon>
        <taxon>Mucorales</taxon>
        <taxon>Mucorineae</taxon>
        <taxon>Rhizopodaceae</taxon>
        <taxon>Rhizopus</taxon>
    </lineage>
</organism>
<evidence type="ECO:0000256" key="2">
    <source>
        <dbReference type="ARBA" id="ARBA00022737"/>
    </source>
</evidence>
<evidence type="ECO:0000259" key="6">
    <source>
        <dbReference type="PROSITE" id="PS50157"/>
    </source>
</evidence>
<dbReference type="PROSITE" id="PS50157">
    <property type="entry name" value="ZINC_FINGER_C2H2_2"/>
    <property type="match status" value="3"/>
</dbReference>
<gene>
    <name evidence="7" type="ORF">CU098_008067</name>
</gene>
<keyword evidence="2" id="KW-0677">Repeat</keyword>
<protein>
    <recommendedName>
        <fullName evidence="6">C2H2-type domain-containing protein</fullName>
    </recommendedName>
</protein>
<dbReference type="PROSITE" id="PS00028">
    <property type="entry name" value="ZINC_FINGER_C2H2_1"/>
    <property type="match status" value="3"/>
</dbReference>
<dbReference type="Gene3D" id="3.30.160.60">
    <property type="entry name" value="Classic Zinc Finger"/>
    <property type="match status" value="4"/>
</dbReference>
<evidence type="ECO:0000256" key="4">
    <source>
        <dbReference type="ARBA" id="ARBA00022833"/>
    </source>
</evidence>
<keyword evidence="4" id="KW-0862">Zinc</keyword>
<keyword evidence="8" id="KW-1185">Reference proteome</keyword>
<dbReference type="EMBL" id="PJQM01003839">
    <property type="protein sequence ID" value="RCH86892.1"/>
    <property type="molecule type" value="Genomic_DNA"/>
</dbReference>
<feature type="domain" description="C2H2-type" evidence="6">
    <location>
        <begin position="77"/>
        <end position="106"/>
    </location>
</feature>
<feature type="domain" description="C2H2-type" evidence="6">
    <location>
        <begin position="47"/>
        <end position="76"/>
    </location>
</feature>
<dbReference type="AlphaFoldDB" id="A0A367JAB4"/>
<dbReference type="GO" id="GO:0000785">
    <property type="term" value="C:chromatin"/>
    <property type="evidence" value="ECO:0007669"/>
    <property type="project" value="TreeGrafter"/>
</dbReference>
<dbReference type="SUPFAM" id="SSF57667">
    <property type="entry name" value="beta-beta-alpha zinc fingers"/>
    <property type="match status" value="2"/>
</dbReference>
<dbReference type="GO" id="GO:0000981">
    <property type="term" value="F:DNA-binding transcription factor activity, RNA polymerase II-specific"/>
    <property type="evidence" value="ECO:0007669"/>
    <property type="project" value="TreeGrafter"/>
</dbReference>
<sequence length="147" mass="17550">MDISELIHIESSKAKPYSCFECQKTFATGRISDLKRHFCIHTNERRYVCHIFDCKKNFIQRSALTIHLRTHSGEKPHGCDYQKCEKRFSDSSSLARHKRIHTGNRPHFCQYCHKYFMLKATMVAHQRIKHPVPKTHFQWKTYIVNKK</sequence>
<dbReference type="PANTHER" id="PTHR14003">
    <property type="entry name" value="TRANSCRIPTIONAL REPRESSOR PROTEIN YY"/>
    <property type="match status" value="1"/>
</dbReference>
<keyword evidence="3 5" id="KW-0863">Zinc-finger</keyword>
<dbReference type="PANTHER" id="PTHR14003:SF19">
    <property type="entry name" value="YY2 TRANSCRIPTION FACTOR"/>
    <property type="match status" value="1"/>
</dbReference>
<dbReference type="GO" id="GO:0005667">
    <property type="term" value="C:transcription regulator complex"/>
    <property type="evidence" value="ECO:0007669"/>
    <property type="project" value="TreeGrafter"/>
</dbReference>
<comment type="caution">
    <text evidence="7">The sequence shown here is derived from an EMBL/GenBank/DDBJ whole genome shotgun (WGS) entry which is preliminary data.</text>
</comment>
<dbReference type="InterPro" id="IPR036236">
    <property type="entry name" value="Znf_C2H2_sf"/>
</dbReference>
<dbReference type="GO" id="GO:0008270">
    <property type="term" value="F:zinc ion binding"/>
    <property type="evidence" value="ECO:0007669"/>
    <property type="project" value="UniProtKB-KW"/>
</dbReference>
<dbReference type="Pfam" id="PF00096">
    <property type="entry name" value="zf-C2H2"/>
    <property type="match status" value="2"/>
</dbReference>
<evidence type="ECO:0000313" key="8">
    <source>
        <dbReference type="Proteomes" id="UP000253551"/>
    </source>
</evidence>
<dbReference type="FunFam" id="3.30.160.60:FF:000007">
    <property type="entry name" value="Basic krueppel-like factor 3"/>
    <property type="match status" value="1"/>
</dbReference>